<reference evidence="1 2" key="1">
    <citation type="journal article" date="2019" name="Front. Microbiol.">
        <title>Ammonia Oxidation by the Arctic Terrestrial Thaumarchaeote Candidatus Nitrosocosmicus arcticus Is Stimulated by Increasing Temperatures.</title>
        <authorList>
            <person name="Alves R.J.E."/>
            <person name="Kerou M."/>
            <person name="Zappe A."/>
            <person name="Bittner R."/>
            <person name="Abby S.S."/>
            <person name="Schmidt H.A."/>
            <person name="Pfeifer K."/>
            <person name="Schleper C."/>
        </authorList>
    </citation>
    <scope>NUCLEOTIDE SEQUENCE [LARGE SCALE GENOMIC DNA]</scope>
    <source>
        <strain evidence="1 2">Kfb</strain>
    </source>
</reference>
<comment type="caution">
    <text evidence="1">The sequence shown here is derived from an EMBL/GenBank/DDBJ whole genome shotgun (WGS) entry which is preliminary data.</text>
</comment>
<dbReference type="Proteomes" id="UP000315289">
    <property type="component" value="Unassembled WGS sequence"/>
</dbReference>
<protein>
    <submittedName>
        <fullName evidence="1">Uncharacterized protein</fullName>
    </submittedName>
</protein>
<dbReference type="EMBL" id="VOAH01000001">
    <property type="protein sequence ID" value="TVP41790.1"/>
    <property type="molecule type" value="Genomic_DNA"/>
</dbReference>
<evidence type="ECO:0000313" key="2">
    <source>
        <dbReference type="Proteomes" id="UP000315289"/>
    </source>
</evidence>
<proteinExistence type="predicted"/>
<keyword evidence="2" id="KW-1185">Reference proteome</keyword>
<dbReference type="AlphaFoldDB" id="A0A557SYV5"/>
<accession>A0A557SYV5</accession>
<gene>
    <name evidence="1" type="ORF">NARC_10196</name>
</gene>
<organism evidence="1 2">
    <name type="scientific">Candidatus Nitrosocosmicus arcticus</name>
    <dbReference type="NCBI Taxonomy" id="2035267"/>
    <lineage>
        <taxon>Archaea</taxon>
        <taxon>Nitrososphaerota</taxon>
        <taxon>Nitrososphaeria</taxon>
        <taxon>Nitrososphaerales</taxon>
        <taxon>Nitrososphaeraceae</taxon>
        <taxon>Candidatus Nitrosocosmicus</taxon>
    </lineage>
</organism>
<sequence>MKEIIHFLIDLMVEIGIDLINPVLKSLLRNLLWWLLGLLGVISSSI</sequence>
<evidence type="ECO:0000313" key="1">
    <source>
        <dbReference type="EMBL" id="TVP41790.1"/>
    </source>
</evidence>
<name>A0A557SYV5_9ARCH</name>